<keyword evidence="7" id="KW-1185">Reference proteome</keyword>
<feature type="compositionally biased region" description="Polar residues" evidence="3">
    <location>
        <begin position="20"/>
        <end position="29"/>
    </location>
</feature>
<dbReference type="PANTHER" id="PTHR10039">
    <property type="entry name" value="AMELOGENIN"/>
    <property type="match status" value="1"/>
</dbReference>
<evidence type="ECO:0000256" key="3">
    <source>
        <dbReference type="SAM" id="MobiDB-lite"/>
    </source>
</evidence>
<dbReference type="STRING" id="27342.A0A0H2R8U1"/>
<keyword evidence="2" id="KW-0677">Repeat</keyword>
<evidence type="ECO:0000256" key="2">
    <source>
        <dbReference type="ARBA" id="ARBA00022737"/>
    </source>
</evidence>
<dbReference type="InterPro" id="IPR027417">
    <property type="entry name" value="P-loop_NTPase"/>
</dbReference>
<evidence type="ECO:0000259" key="5">
    <source>
        <dbReference type="PROSITE" id="PS50837"/>
    </source>
</evidence>
<dbReference type="EMBL" id="KQ086119">
    <property type="protein sequence ID" value="KLO07807.1"/>
    <property type="molecule type" value="Genomic_DNA"/>
</dbReference>
<dbReference type="Gene3D" id="3.40.50.300">
    <property type="entry name" value="P-loop containing nucleotide triphosphate hydrolases"/>
    <property type="match status" value="2"/>
</dbReference>
<protein>
    <recommendedName>
        <fullName evidence="8">Protein kinase domain-containing protein</fullName>
    </recommendedName>
</protein>
<name>A0A0H2R8U1_9AGAM</name>
<dbReference type="OrthoDB" id="3027122at2759"/>
<gene>
    <name evidence="6" type="ORF">SCHPADRAFT_632004</name>
</gene>
<feature type="domain" description="NACHT" evidence="5">
    <location>
        <begin position="118"/>
        <end position="272"/>
    </location>
</feature>
<dbReference type="InterPro" id="IPR011009">
    <property type="entry name" value="Kinase-like_dom_sf"/>
</dbReference>
<reference evidence="6 7" key="1">
    <citation type="submission" date="2015-04" db="EMBL/GenBank/DDBJ databases">
        <title>Complete genome sequence of Schizopora paradoxa KUC8140, a cosmopolitan wood degrader in East Asia.</title>
        <authorList>
            <consortium name="DOE Joint Genome Institute"/>
            <person name="Min B."/>
            <person name="Park H."/>
            <person name="Jang Y."/>
            <person name="Kim J.-J."/>
            <person name="Kim K.H."/>
            <person name="Pangilinan J."/>
            <person name="Lipzen A."/>
            <person name="Riley R."/>
            <person name="Grigoriev I.V."/>
            <person name="Spatafora J.W."/>
            <person name="Choi I.-G."/>
        </authorList>
    </citation>
    <scope>NUCLEOTIDE SEQUENCE [LARGE SCALE GENOMIC DNA]</scope>
    <source>
        <strain evidence="6 7">KUC8140</strain>
    </source>
</reference>
<evidence type="ECO:0000313" key="7">
    <source>
        <dbReference type="Proteomes" id="UP000053477"/>
    </source>
</evidence>
<dbReference type="PROSITE" id="PS50837">
    <property type="entry name" value="NACHT"/>
    <property type="match status" value="1"/>
</dbReference>
<dbReference type="PROSITE" id="PS50011">
    <property type="entry name" value="PROTEIN_KINASE_DOM"/>
    <property type="match status" value="1"/>
</dbReference>
<dbReference type="SUPFAM" id="SSF52540">
    <property type="entry name" value="P-loop containing nucleoside triphosphate hydrolases"/>
    <property type="match status" value="2"/>
</dbReference>
<dbReference type="InterPro" id="IPR000719">
    <property type="entry name" value="Prot_kinase_dom"/>
</dbReference>
<evidence type="ECO:0000313" key="6">
    <source>
        <dbReference type="EMBL" id="KLO07807.1"/>
    </source>
</evidence>
<dbReference type="PANTHER" id="PTHR10039:SF17">
    <property type="entry name" value="FUNGAL STAND N-TERMINAL GOODBYE DOMAIN-CONTAINING PROTEIN-RELATED"/>
    <property type="match status" value="1"/>
</dbReference>
<dbReference type="SUPFAM" id="SSF56112">
    <property type="entry name" value="Protein kinase-like (PK-like)"/>
    <property type="match status" value="1"/>
</dbReference>
<feature type="domain" description="Protein kinase" evidence="4">
    <location>
        <begin position="984"/>
        <end position="1126"/>
    </location>
</feature>
<dbReference type="Gene3D" id="1.10.510.10">
    <property type="entry name" value="Transferase(Phosphotransferase) domain 1"/>
    <property type="match status" value="1"/>
</dbReference>
<sequence>MKSSIRKLRRRFHRRDTNKDGTSTETGDTATGVVELLSAGDQEEDQSAVDDGSSHQDGVNAVETKVDAQAQREVVSRLPQLATYDSQRPRPIDVCYSETCKAILDKIKAWAAKDGQPQIMWISGLAGTGKSTVAKTIATWAADEGILGGNYFFSRDMMELRKSSHVIPTIAYHLSEYDPSLTGCISKALVERNGHVLNQEIAEQFRRLIEEPLRRTYAPTITRKRTLLIIDGIDECDNPKDIETIIHCLSSLLSSPDVPNTHIRILFVSRPGRHIHDALYAHNQLLIRLSVEDFVKTSDIEDYLRNGFSKIGRRDWPSKDDFGALVESCGKLFIYASTVIGFIASGAALRTPEQSLQIFLNIKSNDALDDMPLKQLDDLYSHVLLEAIGAYARINSKGMVRFRKILGSIVLLRDHFGVSSLSKLIEEEEHQIWNMLNRLSSILIVPPERNPETPVRFLHPSLLDFLIDKTRCDERFFIDVSCMEVYLFQRCVDIIIKGLKGIVDEEFIPVMCYVCQYWGYHLEKVQDENAQMVMKLDEFVRYHLLKWFKFARVLLGSGRPLFRCMEVAQNWVSNYDIELLKILESTLRSFRVLEDGLWGDLQSTYDAARSKYGHEETRRGTCHPGTRVAVLEEIMDWATSESMGPKIFWLHGSALTGKSAVAMSIAEWADEKGILCGGFFFRDIIESSDLRLVVCSISHDLASFDIAMRGPVVEALERNEDLRSSEDLELQFNALIAKPLLLLKQDSCPILLIVDGLEWCEGATELLTLFFTHLSGPDTSHIRILITSRPTPNICNAFEEYKGLHKSVNLDEVSAMVVRQDIETYLHDRLAQIHETLSLSTPPDWLDHTNLDSLVNDSRNSFLRAEYALRFIGDSNVRNPVDQLRTWLAKQSRGESFENMYPHWVAEFGAPHIQVLDDNVDEQFNVHALREVDNRPSQLTTYDSHQPKTMHVDVSLETPPETLPSENDSLVNIPNLSSSILNIDNRDSHKKFGGFGVVRRAHLLGMKQVAVKTLQSRREGQYQQQITGYEKRVPRRFLHEVSVWCGLHHKNILEFLGLAESSKDGLPLSMVSPWIVNGNITEYIKLNPSTKRLPLILGVAEGVQFLHENGIVHGDIKAKHTHFRQS</sequence>
<dbReference type="InterPro" id="IPR007111">
    <property type="entry name" value="NACHT_NTPase"/>
</dbReference>
<feature type="compositionally biased region" description="Basic residues" evidence="3">
    <location>
        <begin position="1"/>
        <end position="16"/>
    </location>
</feature>
<dbReference type="GO" id="GO:0004672">
    <property type="term" value="F:protein kinase activity"/>
    <property type="evidence" value="ECO:0007669"/>
    <property type="project" value="InterPro"/>
</dbReference>
<evidence type="ECO:0000256" key="1">
    <source>
        <dbReference type="ARBA" id="ARBA00008171"/>
    </source>
</evidence>
<comment type="similarity">
    <text evidence="1">Belongs to the protein kinase superfamily. TKL Ser/Thr protein kinase family. ROCO subfamily.</text>
</comment>
<organism evidence="6 7">
    <name type="scientific">Schizopora paradoxa</name>
    <dbReference type="NCBI Taxonomy" id="27342"/>
    <lineage>
        <taxon>Eukaryota</taxon>
        <taxon>Fungi</taxon>
        <taxon>Dikarya</taxon>
        <taxon>Basidiomycota</taxon>
        <taxon>Agaricomycotina</taxon>
        <taxon>Agaricomycetes</taxon>
        <taxon>Hymenochaetales</taxon>
        <taxon>Schizoporaceae</taxon>
        <taxon>Schizopora</taxon>
    </lineage>
</organism>
<proteinExistence type="inferred from homology"/>
<dbReference type="GO" id="GO:0005524">
    <property type="term" value="F:ATP binding"/>
    <property type="evidence" value="ECO:0007669"/>
    <property type="project" value="InterPro"/>
</dbReference>
<evidence type="ECO:0008006" key="8">
    <source>
        <dbReference type="Google" id="ProtNLM"/>
    </source>
</evidence>
<feature type="region of interest" description="Disordered" evidence="3">
    <location>
        <begin position="1"/>
        <end position="58"/>
    </location>
</feature>
<dbReference type="AlphaFoldDB" id="A0A0H2R8U1"/>
<evidence type="ECO:0000259" key="4">
    <source>
        <dbReference type="PROSITE" id="PS50011"/>
    </source>
</evidence>
<dbReference type="InParanoid" id="A0A0H2R8U1"/>
<dbReference type="InterPro" id="IPR056884">
    <property type="entry name" value="NPHP3-like_N"/>
</dbReference>
<dbReference type="Proteomes" id="UP000053477">
    <property type="component" value="Unassembled WGS sequence"/>
</dbReference>
<dbReference type="Pfam" id="PF07714">
    <property type="entry name" value="PK_Tyr_Ser-Thr"/>
    <property type="match status" value="1"/>
</dbReference>
<accession>A0A0H2R8U1</accession>
<dbReference type="Pfam" id="PF24883">
    <property type="entry name" value="NPHP3_N"/>
    <property type="match status" value="2"/>
</dbReference>
<dbReference type="InterPro" id="IPR001245">
    <property type="entry name" value="Ser-Thr/Tyr_kinase_cat_dom"/>
</dbReference>